<gene>
    <name evidence="1" type="ORF">H310_04758</name>
</gene>
<dbReference type="AlphaFoldDB" id="A0A024UE70"/>
<sequence>MTILVHVHDKVVAVCCGSGSQRLEWLGHVGIARYDPINVQGWMQFGRPVAVRNAKGAALAMTDIICEVLLDKDHVYIDTSRTP</sequence>
<evidence type="ECO:0000313" key="1">
    <source>
        <dbReference type="EMBL" id="ETW04495.1"/>
    </source>
</evidence>
<name>A0A024UE70_9STRA</name>
<dbReference type="GeneID" id="20081808"/>
<dbReference type="EMBL" id="KI913958">
    <property type="protein sequence ID" value="ETW04495.1"/>
    <property type="molecule type" value="Genomic_DNA"/>
</dbReference>
<protein>
    <submittedName>
        <fullName evidence="1">Uncharacterized protein</fullName>
    </submittedName>
</protein>
<organism evidence="1">
    <name type="scientific">Aphanomyces invadans</name>
    <dbReference type="NCBI Taxonomy" id="157072"/>
    <lineage>
        <taxon>Eukaryota</taxon>
        <taxon>Sar</taxon>
        <taxon>Stramenopiles</taxon>
        <taxon>Oomycota</taxon>
        <taxon>Saprolegniomycetes</taxon>
        <taxon>Saprolegniales</taxon>
        <taxon>Verrucalvaceae</taxon>
        <taxon>Aphanomyces</taxon>
    </lineage>
</organism>
<dbReference type="OrthoDB" id="10248873at2759"/>
<proteinExistence type="predicted"/>
<dbReference type="RefSeq" id="XP_008867451.1">
    <property type="nucleotide sequence ID" value="XM_008869229.1"/>
</dbReference>
<dbReference type="Gene3D" id="3.10.20.90">
    <property type="entry name" value="Phosphatidylinositol 3-kinase Catalytic Subunit, Chain A, domain 1"/>
    <property type="match status" value="1"/>
</dbReference>
<dbReference type="VEuPathDB" id="FungiDB:H310_04758"/>
<dbReference type="eggNOG" id="ENOG502S7NQ">
    <property type="taxonomic scope" value="Eukaryota"/>
</dbReference>
<reference evidence="1" key="1">
    <citation type="submission" date="2013-12" db="EMBL/GenBank/DDBJ databases">
        <title>The Genome Sequence of Aphanomyces invadans NJM9701.</title>
        <authorList>
            <consortium name="The Broad Institute Genomics Platform"/>
            <person name="Russ C."/>
            <person name="Tyler B."/>
            <person name="van West P."/>
            <person name="Dieguez-Uribeondo J."/>
            <person name="Young S.K."/>
            <person name="Zeng Q."/>
            <person name="Gargeya S."/>
            <person name="Fitzgerald M."/>
            <person name="Abouelleil A."/>
            <person name="Alvarado L."/>
            <person name="Chapman S.B."/>
            <person name="Gainer-Dewar J."/>
            <person name="Goldberg J."/>
            <person name="Griggs A."/>
            <person name="Gujja S."/>
            <person name="Hansen M."/>
            <person name="Howarth C."/>
            <person name="Imamovic A."/>
            <person name="Ireland A."/>
            <person name="Larimer J."/>
            <person name="McCowan C."/>
            <person name="Murphy C."/>
            <person name="Pearson M."/>
            <person name="Poon T.W."/>
            <person name="Priest M."/>
            <person name="Roberts A."/>
            <person name="Saif S."/>
            <person name="Shea T."/>
            <person name="Sykes S."/>
            <person name="Wortman J."/>
            <person name="Nusbaum C."/>
            <person name="Birren B."/>
        </authorList>
    </citation>
    <scope>NUCLEOTIDE SEQUENCE [LARGE SCALE GENOMIC DNA]</scope>
    <source>
        <strain evidence="1">NJM9701</strain>
    </source>
</reference>
<accession>A0A024UE70</accession>